<comment type="subcellular location">
    <subcellularLocation>
        <location evidence="1">Membrane</location>
        <topology evidence="1">Single-pass type I membrane protein</topology>
    </subcellularLocation>
</comment>
<feature type="domain" description="Leucine-rich repeat-containing N-terminal plant-type" evidence="11">
    <location>
        <begin position="39"/>
        <end position="80"/>
    </location>
</feature>
<dbReference type="Proteomes" id="UP001314170">
    <property type="component" value="Unassembled WGS sequence"/>
</dbReference>
<dbReference type="Pfam" id="PF08263">
    <property type="entry name" value="LRRNT_2"/>
    <property type="match status" value="1"/>
</dbReference>
<evidence type="ECO:0000256" key="8">
    <source>
        <dbReference type="ARBA" id="ARBA00023170"/>
    </source>
</evidence>
<evidence type="ECO:0000256" key="9">
    <source>
        <dbReference type="ARBA" id="ARBA00023180"/>
    </source>
</evidence>
<keyword evidence="4 10" id="KW-0732">Signal</keyword>
<dbReference type="PANTHER" id="PTHR48063:SF101">
    <property type="entry name" value="LRR RECEPTOR-LIKE SERINE_THREONINE-PROTEIN KINASE FLS2"/>
    <property type="match status" value="1"/>
</dbReference>
<dbReference type="EMBL" id="CAWUPB010000246">
    <property type="protein sequence ID" value="CAK7324056.1"/>
    <property type="molecule type" value="Genomic_DNA"/>
</dbReference>
<dbReference type="PANTHER" id="PTHR48063">
    <property type="entry name" value="LRR RECEPTOR-LIKE KINASE"/>
    <property type="match status" value="1"/>
</dbReference>
<evidence type="ECO:0000256" key="10">
    <source>
        <dbReference type="SAM" id="SignalP"/>
    </source>
</evidence>
<gene>
    <name evidence="12" type="ORF">DCAF_LOCUS1690</name>
</gene>
<evidence type="ECO:0000256" key="1">
    <source>
        <dbReference type="ARBA" id="ARBA00004479"/>
    </source>
</evidence>
<reference evidence="12 13" key="1">
    <citation type="submission" date="2024-01" db="EMBL/GenBank/DDBJ databases">
        <authorList>
            <person name="Waweru B."/>
        </authorList>
    </citation>
    <scope>NUCLEOTIDE SEQUENCE [LARGE SCALE GENOMIC DNA]</scope>
</reference>
<keyword evidence="13" id="KW-1185">Reference proteome</keyword>
<keyword evidence="3" id="KW-0812">Transmembrane</keyword>
<dbReference type="InterPro" id="IPR013210">
    <property type="entry name" value="LRR_N_plant-typ"/>
</dbReference>
<keyword evidence="6" id="KW-1133">Transmembrane helix</keyword>
<dbReference type="AlphaFoldDB" id="A0AAV1QQR9"/>
<accession>A0AAV1QQR9</accession>
<organism evidence="12 13">
    <name type="scientific">Dovyalis caffra</name>
    <dbReference type="NCBI Taxonomy" id="77055"/>
    <lineage>
        <taxon>Eukaryota</taxon>
        <taxon>Viridiplantae</taxon>
        <taxon>Streptophyta</taxon>
        <taxon>Embryophyta</taxon>
        <taxon>Tracheophyta</taxon>
        <taxon>Spermatophyta</taxon>
        <taxon>Magnoliopsida</taxon>
        <taxon>eudicotyledons</taxon>
        <taxon>Gunneridae</taxon>
        <taxon>Pentapetalae</taxon>
        <taxon>rosids</taxon>
        <taxon>fabids</taxon>
        <taxon>Malpighiales</taxon>
        <taxon>Salicaceae</taxon>
        <taxon>Flacourtieae</taxon>
        <taxon>Dovyalis</taxon>
    </lineage>
</organism>
<evidence type="ECO:0000259" key="11">
    <source>
        <dbReference type="Pfam" id="PF08263"/>
    </source>
</evidence>
<keyword evidence="8" id="KW-0675">Receptor</keyword>
<evidence type="ECO:0000256" key="5">
    <source>
        <dbReference type="ARBA" id="ARBA00022737"/>
    </source>
</evidence>
<protein>
    <recommendedName>
        <fullName evidence="11">Leucine-rich repeat-containing N-terminal plant-type domain-containing protein</fullName>
    </recommendedName>
</protein>
<evidence type="ECO:0000313" key="13">
    <source>
        <dbReference type="Proteomes" id="UP001314170"/>
    </source>
</evidence>
<evidence type="ECO:0000313" key="12">
    <source>
        <dbReference type="EMBL" id="CAK7324056.1"/>
    </source>
</evidence>
<sequence length="111" mass="12492">MHRRSNFQLLHVLTVLLLHIKPTPGLISGGEGKKFRCIDRERQALVKFKQELEDDFGALSSWGSEEEKSDCCKWRGVGCNNRTGHVTLLDLQVTSTPLEDDYKPLRGAAVV</sequence>
<name>A0AAV1QQR9_9ROSI</name>
<dbReference type="InterPro" id="IPR046956">
    <property type="entry name" value="RLP23-like"/>
</dbReference>
<feature type="chain" id="PRO_5043740750" description="Leucine-rich repeat-containing N-terminal plant-type domain-containing protein" evidence="10">
    <location>
        <begin position="26"/>
        <end position="111"/>
    </location>
</feature>
<keyword evidence="7" id="KW-0472">Membrane</keyword>
<evidence type="ECO:0000256" key="3">
    <source>
        <dbReference type="ARBA" id="ARBA00022692"/>
    </source>
</evidence>
<comment type="caution">
    <text evidence="12">The sequence shown here is derived from an EMBL/GenBank/DDBJ whole genome shotgun (WGS) entry which is preliminary data.</text>
</comment>
<keyword evidence="5" id="KW-0677">Repeat</keyword>
<evidence type="ECO:0000256" key="2">
    <source>
        <dbReference type="ARBA" id="ARBA00022614"/>
    </source>
</evidence>
<feature type="signal peptide" evidence="10">
    <location>
        <begin position="1"/>
        <end position="25"/>
    </location>
</feature>
<proteinExistence type="predicted"/>
<dbReference type="GO" id="GO:0016020">
    <property type="term" value="C:membrane"/>
    <property type="evidence" value="ECO:0007669"/>
    <property type="project" value="UniProtKB-SubCell"/>
</dbReference>
<dbReference type="Gene3D" id="3.80.10.10">
    <property type="entry name" value="Ribonuclease Inhibitor"/>
    <property type="match status" value="1"/>
</dbReference>
<evidence type="ECO:0000256" key="6">
    <source>
        <dbReference type="ARBA" id="ARBA00022989"/>
    </source>
</evidence>
<evidence type="ECO:0000256" key="4">
    <source>
        <dbReference type="ARBA" id="ARBA00022729"/>
    </source>
</evidence>
<dbReference type="InterPro" id="IPR032675">
    <property type="entry name" value="LRR_dom_sf"/>
</dbReference>
<keyword evidence="9" id="KW-0325">Glycoprotein</keyword>
<keyword evidence="2" id="KW-0433">Leucine-rich repeat</keyword>
<evidence type="ECO:0000256" key="7">
    <source>
        <dbReference type="ARBA" id="ARBA00023136"/>
    </source>
</evidence>